<evidence type="ECO:0000256" key="5">
    <source>
        <dbReference type="ARBA" id="ARBA00022727"/>
    </source>
</evidence>
<feature type="domain" description="Thymidylate kinase-like" evidence="12">
    <location>
        <begin position="9"/>
        <end position="197"/>
    </location>
</feature>
<dbReference type="InterPro" id="IPR018095">
    <property type="entry name" value="Thymidylate_kin_CS"/>
</dbReference>
<dbReference type="PROSITE" id="PS01331">
    <property type="entry name" value="THYMIDYLATE_KINASE"/>
    <property type="match status" value="1"/>
</dbReference>
<dbReference type="InterPro" id="IPR018094">
    <property type="entry name" value="Thymidylate_kinase"/>
</dbReference>
<dbReference type="InterPro" id="IPR039430">
    <property type="entry name" value="Thymidylate_kin-like_dom"/>
</dbReference>
<keyword evidence="6 11" id="KW-0547">Nucleotide-binding</keyword>
<evidence type="ECO:0000256" key="4">
    <source>
        <dbReference type="ARBA" id="ARBA00022679"/>
    </source>
</evidence>
<sequence length="213" mass="23911">MEQGRFITIEGGEGAGKTTQIEALCRYLESQHLSVLRTREPGGSEGAEEIRRLIVEGASGRWDAETEALLVLAARRDHLRSLVWPALSNDSWVVCDRFSDSTYAYQGYGHGLSLKELDQLHAFTLGDFQPDLTLLIDLPVEDGLRRARARKGHEIRFESMDTAFHERVRQGFLERAQQNPARITILDGAQPAELVTRTMLRAVSDMFGLSVQE</sequence>
<evidence type="ECO:0000256" key="1">
    <source>
        <dbReference type="ARBA" id="ARBA00009776"/>
    </source>
</evidence>
<keyword evidence="7 11" id="KW-0418">Kinase</keyword>
<dbReference type="Proteomes" id="UP001595799">
    <property type="component" value="Unassembled WGS sequence"/>
</dbReference>
<proteinExistence type="inferred from homology"/>
<evidence type="ECO:0000256" key="10">
    <source>
        <dbReference type="ARBA" id="ARBA00048743"/>
    </source>
</evidence>
<evidence type="ECO:0000313" key="14">
    <source>
        <dbReference type="Proteomes" id="UP001595799"/>
    </source>
</evidence>
<dbReference type="Pfam" id="PF02223">
    <property type="entry name" value="Thymidylate_kin"/>
    <property type="match status" value="1"/>
</dbReference>
<dbReference type="CDD" id="cd01672">
    <property type="entry name" value="TMPK"/>
    <property type="match status" value="1"/>
</dbReference>
<dbReference type="RefSeq" id="WP_382421718.1">
    <property type="nucleotide sequence ID" value="NZ_JBHSCW010000003.1"/>
</dbReference>
<comment type="similarity">
    <text evidence="1 11">Belongs to the thymidylate kinase family.</text>
</comment>
<evidence type="ECO:0000256" key="11">
    <source>
        <dbReference type="HAMAP-Rule" id="MF_00165"/>
    </source>
</evidence>
<evidence type="ECO:0000256" key="2">
    <source>
        <dbReference type="ARBA" id="ARBA00012980"/>
    </source>
</evidence>
<reference evidence="14" key="1">
    <citation type="journal article" date="2019" name="Int. J. Syst. Evol. Microbiol.">
        <title>The Global Catalogue of Microorganisms (GCM) 10K type strain sequencing project: providing services to taxonomists for standard genome sequencing and annotation.</title>
        <authorList>
            <consortium name="The Broad Institute Genomics Platform"/>
            <consortium name="The Broad Institute Genome Sequencing Center for Infectious Disease"/>
            <person name="Wu L."/>
            <person name="Ma J."/>
        </authorList>
    </citation>
    <scope>NUCLEOTIDE SEQUENCE [LARGE SCALE GENOMIC DNA]</scope>
    <source>
        <strain evidence="14">CECT 8472</strain>
    </source>
</reference>
<keyword evidence="5 11" id="KW-0545">Nucleotide biosynthesis</keyword>
<evidence type="ECO:0000256" key="7">
    <source>
        <dbReference type="ARBA" id="ARBA00022777"/>
    </source>
</evidence>
<dbReference type="PANTHER" id="PTHR10344:SF4">
    <property type="entry name" value="UMP-CMP KINASE 2, MITOCHONDRIAL"/>
    <property type="match status" value="1"/>
</dbReference>
<keyword evidence="8 11" id="KW-0067">ATP-binding</keyword>
<dbReference type="EMBL" id="JBHSCW010000003">
    <property type="protein sequence ID" value="MFC4351385.1"/>
    <property type="molecule type" value="Genomic_DNA"/>
</dbReference>
<dbReference type="Gene3D" id="3.40.50.300">
    <property type="entry name" value="P-loop containing nucleotide triphosphate hydrolases"/>
    <property type="match status" value="1"/>
</dbReference>
<name>A0ABV8ULB9_9PROT</name>
<dbReference type="NCBIfam" id="TIGR00041">
    <property type="entry name" value="DTMP_kinase"/>
    <property type="match status" value="1"/>
</dbReference>
<gene>
    <name evidence="11 13" type="primary">tmk</name>
    <name evidence="13" type="ORF">ACFOW6_07510</name>
</gene>
<evidence type="ECO:0000256" key="8">
    <source>
        <dbReference type="ARBA" id="ARBA00022840"/>
    </source>
</evidence>
<dbReference type="InterPro" id="IPR027417">
    <property type="entry name" value="P-loop_NTPase"/>
</dbReference>
<comment type="catalytic activity">
    <reaction evidence="10 11">
        <text>dTMP + ATP = dTDP + ADP</text>
        <dbReference type="Rhea" id="RHEA:13517"/>
        <dbReference type="ChEBI" id="CHEBI:30616"/>
        <dbReference type="ChEBI" id="CHEBI:58369"/>
        <dbReference type="ChEBI" id="CHEBI:63528"/>
        <dbReference type="ChEBI" id="CHEBI:456216"/>
        <dbReference type="EC" id="2.7.4.9"/>
    </reaction>
</comment>
<organism evidence="13 14">
    <name type="scientific">Fodinicurvata halophila</name>
    <dbReference type="NCBI Taxonomy" id="1419723"/>
    <lineage>
        <taxon>Bacteria</taxon>
        <taxon>Pseudomonadati</taxon>
        <taxon>Pseudomonadota</taxon>
        <taxon>Alphaproteobacteria</taxon>
        <taxon>Rhodospirillales</taxon>
        <taxon>Rhodovibrionaceae</taxon>
        <taxon>Fodinicurvata</taxon>
    </lineage>
</organism>
<dbReference type="HAMAP" id="MF_00165">
    <property type="entry name" value="Thymidylate_kinase"/>
    <property type="match status" value="1"/>
</dbReference>
<accession>A0ABV8ULB9</accession>
<dbReference type="EC" id="2.7.4.9" evidence="2 11"/>
<evidence type="ECO:0000313" key="13">
    <source>
        <dbReference type="EMBL" id="MFC4351385.1"/>
    </source>
</evidence>
<evidence type="ECO:0000256" key="9">
    <source>
        <dbReference type="ARBA" id="ARBA00029962"/>
    </source>
</evidence>
<evidence type="ECO:0000256" key="3">
    <source>
        <dbReference type="ARBA" id="ARBA00017144"/>
    </source>
</evidence>
<keyword evidence="4 11" id="KW-0808">Transferase</keyword>
<feature type="binding site" evidence="11">
    <location>
        <begin position="11"/>
        <end position="18"/>
    </location>
    <ligand>
        <name>ATP</name>
        <dbReference type="ChEBI" id="CHEBI:30616"/>
    </ligand>
</feature>
<evidence type="ECO:0000259" key="12">
    <source>
        <dbReference type="Pfam" id="PF02223"/>
    </source>
</evidence>
<evidence type="ECO:0000256" key="6">
    <source>
        <dbReference type="ARBA" id="ARBA00022741"/>
    </source>
</evidence>
<dbReference type="GO" id="GO:0004798">
    <property type="term" value="F:dTMP kinase activity"/>
    <property type="evidence" value="ECO:0007669"/>
    <property type="project" value="UniProtKB-EC"/>
</dbReference>
<keyword evidence="14" id="KW-1185">Reference proteome</keyword>
<comment type="caution">
    <text evidence="13">The sequence shown here is derived from an EMBL/GenBank/DDBJ whole genome shotgun (WGS) entry which is preliminary data.</text>
</comment>
<comment type="function">
    <text evidence="11">Phosphorylation of dTMP to form dTDP in both de novo and salvage pathways of dTTP synthesis.</text>
</comment>
<dbReference type="PANTHER" id="PTHR10344">
    <property type="entry name" value="THYMIDYLATE KINASE"/>
    <property type="match status" value="1"/>
</dbReference>
<dbReference type="SUPFAM" id="SSF52540">
    <property type="entry name" value="P-loop containing nucleoside triphosphate hydrolases"/>
    <property type="match status" value="1"/>
</dbReference>
<protein>
    <recommendedName>
        <fullName evidence="3 11">Thymidylate kinase</fullName>
        <ecNumber evidence="2 11">2.7.4.9</ecNumber>
    </recommendedName>
    <alternativeName>
        <fullName evidence="9 11">dTMP kinase</fullName>
    </alternativeName>
</protein>